<keyword evidence="2" id="KW-1185">Reference proteome</keyword>
<dbReference type="Gene3D" id="1.10.10.10">
    <property type="entry name" value="Winged helix-like DNA-binding domain superfamily/Winged helix DNA-binding domain"/>
    <property type="match status" value="1"/>
</dbReference>
<sequence>MMRMPTGELRHDLLERLRDPAAHFAPRPPGDLTRDGVSAESVAAGLDVPVRVAVAHLDLLAAVGLLRTTEVGGLTYYRRDEQRIAAVRRTFERGW</sequence>
<name>A0A918NKJ8_9ACTN</name>
<evidence type="ECO:0008006" key="3">
    <source>
        <dbReference type="Google" id="ProtNLM"/>
    </source>
</evidence>
<evidence type="ECO:0000313" key="2">
    <source>
        <dbReference type="Proteomes" id="UP000619244"/>
    </source>
</evidence>
<comment type="caution">
    <text evidence="1">The sequence shown here is derived from an EMBL/GenBank/DDBJ whole genome shotgun (WGS) entry which is preliminary data.</text>
</comment>
<dbReference type="InterPro" id="IPR036390">
    <property type="entry name" value="WH_DNA-bd_sf"/>
</dbReference>
<reference evidence="1" key="2">
    <citation type="submission" date="2020-09" db="EMBL/GenBank/DDBJ databases">
        <authorList>
            <person name="Sun Q."/>
            <person name="Ohkuma M."/>
        </authorList>
    </citation>
    <scope>NUCLEOTIDE SEQUENCE</scope>
    <source>
        <strain evidence="1">JCM 4790</strain>
    </source>
</reference>
<dbReference type="InterPro" id="IPR036388">
    <property type="entry name" value="WH-like_DNA-bd_sf"/>
</dbReference>
<accession>A0A918NKJ8</accession>
<dbReference type="EMBL" id="BMVU01000013">
    <property type="protein sequence ID" value="GGX75305.1"/>
    <property type="molecule type" value="Genomic_DNA"/>
</dbReference>
<proteinExistence type="predicted"/>
<organism evidence="1 2">
    <name type="scientific">Streptomyces minutiscleroticus</name>
    <dbReference type="NCBI Taxonomy" id="68238"/>
    <lineage>
        <taxon>Bacteria</taxon>
        <taxon>Bacillati</taxon>
        <taxon>Actinomycetota</taxon>
        <taxon>Actinomycetes</taxon>
        <taxon>Kitasatosporales</taxon>
        <taxon>Streptomycetaceae</taxon>
        <taxon>Streptomyces</taxon>
    </lineage>
</organism>
<dbReference type="Proteomes" id="UP000619244">
    <property type="component" value="Unassembled WGS sequence"/>
</dbReference>
<reference evidence="1" key="1">
    <citation type="journal article" date="2014" name="Int. J. Syst. Evol. Microbiol.">
        <title>Complete genome sequence of Corynebacterium casei LMG S-19264T (=DSM 44701T), isolated from a smear-ripened cheese.</title>
        <authorList>
            <consortium name="US DOE Joint Genome Institute (JGI-PGF)"/>
            <person name="Walter F."/>
            <person name="Albersmeier A."/>
            <person name="Kalinowski J."/>
            <person name="Ruckert C."/>
        </authorList>
    </citation>
    <scope>NUCLEOTIDE SEQUENCE</scope>
    <source>
        <strain evidence="1">JCM 4790</strain>
    </source>
</reference>
<protein>
    <recommendedName>
        <fullName evidence="3">ArsR family transcriptional regulator</fullName>
    </recommendedName>
</protein>
<gene>
    <name evidence="1" type="ORF">GCM10010358_31940</name>
</gene>
<dbReference type="AlphaFoldDB" id="A0A918NKJ8"/>
<dbReference type="SUPFAM" id="SSF46785">
    <property type="entry name" value="Winged helix' DNA-binding domain"/>
    <property type="match status" value="1"/>
</dbReference>
<evidence type="ECO:0000313" key="1">
    <source>
        <dbReference type="EMBL" id="GGX75305.1"/>
    </source>
</evidence>
<dbReference type="RefSeq" id="WP_190190898.1">
    <property type="nucleotide sequence ID" value="NZ_BMVU01000013.1"/>
</dbReference>